<keyword evidence="3" id="KW-1185">Reference proteome</keyword>
<feature type="compositionally biased region" description="Polar residues" evidence="1">
    <location>
        <begin position="50"/>
        <end position="66"/>
    </location>
</feature>
<feature type="region of interest" description="Disordered" evidence="1">
    <location>
        <begin position="48"/>
        <end position="67"/>
    </location>
</feature>
<dbReference type="EMBL" id="JARBJD010000047">
    <property type="protein sequence ID" value="KAK2957362.1"/>
    <property type="molecule type" value="Genomic_DNA"/>
</dbReference>
<organism evidence="2 3">
    <name type="scientific">Blattamonas nauphoetae</name>
    <dbReference type="NCBI Taxonomy" id="2049346"/>
    <lineage>
        <taxon>Eukaryota</taxon>
        <taxon>Metamonada</taxon>
        <taxon>Preaxostyla</taxon>
        <taxon>Oxymonadida</taxon>
        <taxon>Blattamonas</taxon>
    </lineage>
</organism>
<evidence type="ECO:0000313" key="2">
    <source>
        <dbReference type="EMBL" id="KAK2957362.1"/>
    </source>
</evidence>
<reference evidence="2 3" key="1">
    <citation type="journal article" date="2022" name="bioRxiv">
        <title>Genomics of Preaxostyla Flagellates Illuminates Evolutionary Transitions and the Path Towards Mitochondrial Loss.</title>
        <authorList>
            <person name="Novak L.V.F."/>
            <person name="Treitli S.C."/>
            <person name="Pyrih J."/>
            <person name="Halakuc P."/>
            <person name="Pipaliya S.V."/>
            <person name="Vacek V."/>
            <person name="Brzon O."/>
            <person name="Soukal P."/>
            <person name="Eme L."/>
            <person name="Dacks J.B."/>
            <person name="Karnkowska A."/>
            <person name="Elias M."/>
            <person name="Hampl V."/>
        </authorList>
    </citation>
    <scope>NUCLEOTIDE SEQUENCE [LARGE SCALE GENOMIC DNA]</scope>
    <source>
        <strain evidence="2">NAU3</strain>
        <tissue evidence="2">Gut</tissue>
    </source>
</reference>
<evidence type="ECO:0000313" key="3">
    <source>
        <dbReference type="Proteomes" id="UP001281761"/>
    </source>
</evidence>
<comment type="caution">
    <text evidence="2">The sequence shown here is derived from an EMBL/GenBank/DDBJ whole genome shotgun (WGS) entry which is preliminary data.</text>
</comment>
<accession>A0ABQ9Y0U3</accession>
<protein>
    <submittedName>
        <fullName evidence="2">Uncharacterized protein</fullName>
    </submittedName>
</protein>
<dbReference type="Proteomes" id="UP001281761">
    <property type="component" value="Unassembled WGS sequence"/>
</dbReference>
<evidence type="ECO:0000256" key="1">
    <source>
        <dbReference type="SAM" id="MobiDB-lite"/>
    </source>
</evidence>
<name>A0ABQ9Y0U3_9EUKA</name>
<sequence>MTVLSLPTSLGAVCFLFKNSNTPISKTDEALEFQIKNSVGLNRSGDLCFNTPSSRSDTPRQSQQNEGDCVRMEVDLDSTPRTLLFFVNGEGGECYVSGIPSSVRIGMELERRSELTTFLASADQHQSQRGRENSDGEVSEMRAGWRNDIPHRKGSVSVCQNNAVILEHAMTPNAWNPLACEQRSPPTDAELDPFQSEQVFSIVH</sequence>
<proteinExistence type="predicted"/>
<gene>
    <name evidence="2" type="ORF">BLNAU_7740</name>
</gene>